<feature type="chain" id="PRO_5004113187" description="GLPGLI family protein" evidence="1">
    <location>
        <begin position="20"/>
        <end position="270"/>
    </location>
</feature>
<dbReference type="NCBIfam" id="TIGR01200">
    <property type="entry name" value="GLPGLI"/>
    <property type="match status" value="1"/>
</dbReference>
<dbReference type="RefSeq" id="WP_003440192.1">
    <property type="nucleotide sequence ID" value="NZ_APLF01000008.1"/>
</dbReference>
<keyword evidence="3" id="KW-1185">Reference proteome</keyword>
<keyword evidence="1" id="KW-0732">Signal</keyword>
<dbReference type="Proteomes" id="UP000012317">
    <property type="component" value="Unassembled WGS sequence"/>
</dbReference>
<evidence type="ECO:0000313" key="3">
    <source>
        <dbReference type="Proteomes" id="UP000012317"/>
    </source>
</evidence>
<dbReference type="eggNOG" id="ENOG502ZAWD">
    <property type="taxonomic scope" value="Bacteria"/>
</dbReference>
<dbReference type="AlphaFoldDB" id="N1WL98"/>
<sequence length="270" mass="31975">MKKLIILLVLSFANFQAESQNNNTFTANYEVTYRLEYSPDSTDIKDKSTEDFYLFIGDEKSKFISVNKWVRDSMIVKMAKNFNGSHINMSKRKTPKTKFYEIIFKDYENNQIKVSDRIGGDVFLYSENISPYIWQVNKDKKVINDFKVQKAVTEFAGRKYVAWFTEEIPIPQGPYKFEGLPGLIVQISDLENHYNFQLISFMELKGEKEIINFDNNKNYIKTTKKQLHQTKQDFFDDPISRIPFDLTPQDKRRIKEKYKKQNNPIELDQK</sequence>
<proteinExistence type="predicted"/>
<comment type="caution">
    <text evidence="2">The sequence shown here is derived from an EMBL/GenBank/DDBJ whole genome shotgun (WGS) entry which is preliminary data.</text>
</comment>
<gene>
    <name evidence="2" type="ORF">pgond44_08657</name>
</gene>
<evidence type="ECO:0008006" key="4">
    <source>
        <dbReference type="Google" id="ProtNLM"/>
    </source>
</evidence>
<evidence type="ECO:0000313" key="2">
    <source>
        <dbReference type="EMBL" id="EMY81066.1"/>
    </source>
</evidence>
<organism evidence="2 3">
    <name type="scientific">Psychroflexus gondwanensis ACAM 44</name>
    <dbReference type="NCBI Taxonomy" id="1189619"/>
    <lineage>
        <taxon>Bacteria</taxon>
        <taxon>Pseudomonadati</taxon>
        <taxon>Bacteroidota</taxon>
        <taxon>Flavobacteriia</taxon>
        <taxon>Flavobacteriales</taxon>
        <taxon>Flavobacteriaceae</taxon>
        <taxon>Psychroflexus</taxon>
    </lineage>
</organism>
<reference evidence="2 3" key="1">
    <citation type="journal article" date="2014" name="Genome Biol. Evol.">
        <title>Extensive gene acquisition in the extremely psychrophilic bacterial species Psychroflexus torquis and the link to sea-ice ecosystem specialism.</title>
        <authorList>
            <person name="Feng S."/>
            <person name="Powell S.M."/>
            <person name="Wilson R."/>
            <person name="Bowman J.P."/>
        </authorList>
    </citation>
    <scope>NUCLEOTIDE SEQUENCE [LARGE SCALE GENOMIC DNA]</scope>
    <source>
        <strain evidence="2 3">ACAM 44</strain>
    </source>
</reference>
<name>N1WL98_9FLAO</name>
<protein>
    <recommendedName>
        <fullName evidence="4">GLPGLI family protein</fullName>
    </recommendedName>
</protein>
<dbReference type="InterPro" id="IPR005901">
    <property type="entry name" value="GLPGLI"/>
</dbReference>
<dbReference type="EMBL" id="APLF01000008">
    <property type="protein sequence ID" value="EMY81066.1"/>
    <property type="molecule type" value="Genomic_DNA"/>
</dbReference>
<evidence type="ECO:0000256" key="1">
    <source>
        <dbReference type="SAM" id="SignalP"/>
    </source>
</evidence>
<feature type="signal peptide" evidence="1">
    <location>
        <begin position="1"/>
        <end position="19"/>
    </location>
</feature>
<dbReference type="STRING" id="1189619.pgond44_08657"/>
<accession>N1WL98</accession>
<dbReference type="Pfam" id="PF09697">
    <property type="entry name" value="Porph_ging"/>
    <property type="match status" value="1"/>
</dbReference>